<organism evidence="1 2">
    <name type="scientific">Rhodopseudomonas palustris</name>
    <dbReference type="NCBI Taxonomy" id="1076"/>
    <lineage>
        <taxon>Bacteria</taxon>
        <taxon>Pseudomonadati</taxon>
        <taxon>Pseudomonadota</taxon>
        <taxon>Alphaproteobacteria</taxon>
        <taxon>Hyphomicrobiales</taxon>
        <taxon>Nitrobacteraceae</taxon>
        <taxon>Rhodopseudomonas</taxon>
    </lineage>
</organism>
<protein>
    <submittedName>
        <fullName evidence="1">Uncharacterized protein</fullName>
    </submittedName>
</protein>
<dbReference type="Proteomes" id="UP001163166">
    <property type="component" value="Chromosome"/>
</dbReference>
<proteinExistence type="predicted"/>
<gene>
    <name evidence="1" type="ORF">KQX62_12065</name>
</gene>
<dbReference type="EMBL" id="CP076676">
    <property type="protein sequence ID" value="UYO37494.1"/>
    <property type="molecule type" value="Genomic_DNA"/>
</dbReference>
<name>A0AAX3DRH1_RHOPL</name>
<reference evidence="1" key="1">
    <citation type="journal article" date="2022" name="Biol. Control">
        <title>In silico genomic analysis of Rhodopseudomonas palustris strains revealed potential biocontrol agents and crop yield enhancers.</title>
        <authorList>
            <person name="Surachat K."/>
            <person name="Kantachote D."/>
            <person name="Deachamag P."/>
            <person name="Wonglapsuwan M."/>
        </authorList>
    </citation>
    <scope>NUCLEOTIDE SEQUENCE</scope>
    <source>
        <strain evidence="1">TLS06</strain>
    </source>
</reference>
<evidence type="ECO:0000313" key="2">
    <source>
        <dbReference type="Proteomes" id="UP001163166"/>
    </source>
</evidence>
<accession>A0AAX3DRH1</accession>
<sequence length="225" mass="25284">MLTETFTKERSMTLPANTLSTFPRATKRVAAPRLAPSRSNSQAKNGPLWSAIDDLRRAHRDVAKAYTALRKLTDQHPDLSSRAPSVLIEVGEGKKVAIQCILDFEQAFGPAARHPGLWREIEAALNEARPNHDAARRKSGIPRAEAAHLRACLKRNSAFNHLVLQEPQTREEIRAYARHIMREMEASGPISNSSFPDDLVARQEWNERRSRAMNVALRVLGRLAR</sequence>
<evidence type="ECO:0000313" key="1">
    <source>
        <dbReference type="EMBL" id="UYO37494.1"/>
    </source>
</evidence>
<dbReference type="AlphaFoldDB" id="A0AAX3DRH1"/>
<dbReference type="RefSeq" id="WP_264073268.1">
    <property type="nucleotide sequence ID" value="NZ_CP076676.1"/>
</dbReference>